<sequence length="362" mass="38709">MSDRFGTVSPVTSPSEVGLLRLVAQRVAGPHEATPLDVVRRLTALQGQDFPGALTAVALRTAAGTREEVAAALDAGEIVRTWPMRGTLHLVAADDLGWMIGLLGPRVMAGARLRRQQLGITDEDIDRARAIGVEALRGGRRLRRAELLTALADAGVDTAGQRGYHLLWYLAQTGALCLGPVDGGEQRFVLTDEWIPAPRRLDPDEAVHELADRFFRGHGPATVKDLARWAGLRVTEARAGLASARDGLARLEVDGVEHWLDPETPDRLAACRAEARGVFLLPGFDEFVLGYGDRGAVLDPAHADRIVPGGNGMFRPTVVHEGRIVGTWGFTGRGAKRAVRATPLTAWPAGVEQGIAAATLPA</sequence>
<keyword evidence="2" id="KW-1185">Reference proteome</keyword>
<dbReference type="PANTHER" id="PTHR38479">
    <property type="entry name" value="LMO0824 PROTEIN"/>
    <property type="match status" value="1"/>
</dbReference>
<dbReference type="InterPro" id="IPR009351">
    <property type="entry name" value="AlkZ-like"/>
</dbReference>
<organism evidence="1 2">
    <name type="scientific">Blastococcus jejuensis</name>
    <dbReference type="NCBI Taxonomy" id="351224"/>
    <lineage>
        <taxon>Bacteria</taxon>
        <taxon>Bacillati</taxon>
        <taxon>Actinomycetota</taxon>
        <taxon>Actinomycetes</taxon>
        <taxon>Geodermatophilales</taxon>
        <taxon>Geodermatophilaceae</taxon>
        <taxon>Blastococcus</taxon>
    </lineage>
</organism>
<dbReference type="PANTHER" id="PTHR38479:SF2">
    <property type="entry name" value="WINGED HELIX DNA-BINDING DOMAIN-CONTAINING PROTEIN"/>
    <property type="match status" value="1"/>
</dbReference>
<proteinExistence type="predicted"/>
<reference evidence="2" key="1">
    <citation type="journal article" date="2019" name="Int. J. Syst. Evol. Microbiol.">
        <title>The Global Catalogue of Microorganisms (GCM) 10K type strain sequencing project: providing services to taxonomists for standard genome sequencing and annotation.</title>
        <authorList>
            <consortium name="The Broad Institute Genomics Platform"/>
            <consortium name="The Broad Institute Genome Sequencing Center for Infectious Disease"/>
            <person name="Wu L."/>
            <person name="Ma J."/>
        </authorList>
    </citation>
    <scope>NUCLEOTIDE SEQUENCE [LARGE SCALE GENOMIC DNA]</scope>
    <source>
        <strain evidence="2">JCM 15614</strain>
    </source>
</reference>
<evidence type="ECO:0000313" key="1">
    <source>
        <dbReference type="EMBL" id="GAA3180199.1"/>
    </source>
</evidence>
<accession>A0ABP6PJ82</accession>
<dbReference type="Pfam" id="PF06224">
    <property type="entry name" value="AlkZ-like"/>
    <property type="match status" value="1"/>
</dbReference>
<protein>
    <submittedName>
        <fullName evidence="1">Crosslink repair DNA glycosylase YcaQ family protein</fullName>
    </submittedName>
</protein>
<gene>
    <name evidence="1" type="ORF">GCM10010531_37850</name>
</gene>
<comment type="caution">
    <text evidence="1">The sequence shown here is derived from an EMBL/GenBank/DDBJ whole genome shotgun (WGS) entry which is preliminary data.</text>
</comment>
<evidence type="ECO:0000313" key="2">
    <source>
        <dbReference type="Proteomes" id="UP001499924"/>
    </source>
</evidence>
<name>A0ABP6PJ82_9ACTN</name>
<dbReference type="EMBL" id="BAAAVV010000012">
    <property type="protein sequence ID" value="GAA3180199.1"/>
    <property type="molecule type" value="Genomic_DNA"/>
</dbReference>
<dbReference type="Proteomes" id="UP001499924">
    <property type="component" value="Unassembled WGS sequence"/>
</dbReference>